<dbReference type="NCBIfam" id="TIGR01648">
    <property type="entry name" value="hnRNP-R-Q"/>
    <property type="match status" value="1"/>
</dbReference>
<dbReference type="SMART" id="SM00360">
    <property type="entry name" value="RRM"/>
    <property type="match status" value="2"/>
</dbReference>
<organism evidence="8 9">
    <name type="scientific">Oncorhynchus kisutch</name>
    <name type="common">Coho salmon</name>
    <name type="synonym">Salmo kisutch</name>
    <dbReference type="NCBI Taxonomy" id="8019"/>
    <lineage>
        <taxon>Eukaryota</taxon>
        <taxon>Metazoa</taxon>
        <taxon>Chordata</taxon>
        <taxon>Craniata</taxon>
        <taxon>Vertebrata</taxon>
        <taxon>Euteleostomi</taxon>
        <taxon>Actinopterygii</taxon>
        <taxon>Neopterygii</taxon>
        <taxon>Teleostei</taxon>
        <taxon>Protacanthopterygii</taxon>
        <taxon>Salmoniformes</taxon>
        <taxon>Salmonidae</taxon>
        <taxon>Salmoninae</taxon>
        <taxon>Oncorhynchus</taxon>
    </lineage>
</organism>
<evidence type="ECO:0000256" key="1">
    <source>
        <dbReference type="ARBA" id="ARBA00004496"/>
    </source>
</evidence>
<proteinExistence type="predicted"/>
<sequence length="588" mass="66165">MAAEVNGSSAPVKEEDEPMDITVTHTENYQTLIDAGLPQKVAESLDTIFQTGLVAYADLDERAIDALREFNEEGALSVLQQFKESDLSHVQNKSAFLCGVMKTYRQREKQGSKVQESTKGPDETKIKALLERTGYTLDVTTGQRKYGGPPPDEVYSGAQPGIGTEARSTTYFLLSVSLLMQCDNYEIRSGKYLGVCISVANNRLFVGSIPKNKTRESILEDFSKVTEGLVEVILYHQPDDKKKNRGFCFLEYEDHKTAAQARRRLMSGKVKVWGNPVTVEWADPVDEPDPEIMAKVKVLFVRNLATPVTEELLEKTFSQFGKLERVKKLKDYAFVHFEDRDAAVKAMQQMNGKELEGEEIEIVLAKPPDRKRKERQAQRQPTRTTGYDDYYYYPAPRMPPPMRGRGRVGRGGYAYPPDYYGYEDYYDDYYGGGYDYHDYRGGYDDPYYGGYDDVYVPRGRGGRVSRGAPPPPRGRGAPPPRGRGGYVQRGAPMGVPRGSRGSRGGPPQQRGRGIRGARGNRGDNLGGKRKADGYNQPDSKRRQTNNQNWGSQPIAQQPLQQGGDYSGNYGYNNDNQEFYQDSYGHQWK</sequence>
<dbReference type="GeneTree" id="ENSGT00940000153511"/>
<dbReference type="GO" id="GO:0005737">
    <property type="term" value="C:cytoplasm"/>
    <property type="evidence" value="ECO:0007669"/>
    <property type="project" value="UniProtKB-SubCell"/>
</dbReference>
<dbReference type="CDD" id="cd21067">
    <property type="entry name" value="NURR_hnRNPR"/>
    <property type="match status" value="1"/>
</dbReference>
<keyword evidence="4 5" id="KW-0694">RNA-binding</keyword>
<evidence type="ECO:0000256" key="4">
    <source>
        <dbReference type="ARBA" id="ARBA00022884"/>
    </source>
</evidence>
<comment type="subcellular location">
    <subcellularLocation>
        <location evidence="1">Cytoplasm</location>
    </subcellularLocation>
</comment>
<feature type="compositionally biased region" description="Polar residues" evidence="6">
    <location>
        <begin position="544"/>
        <end position="559"/>
    </location>
</feature>
<dbReference type="InterPro" id="IPR041337">
    <property type="entry name" value="hnRNP_Q_AcD"/>
</dbReference>
<evidence type="ECO:0000256" key="6">
    <source>
        <dbReference type="SAM" id="MobiDB-lite"/>
    </source>
</evidence>
<reference evidence="8" key="1">
    <citation type="submission" date="2025-08" db="UniProtKB">
        <authorList>
            <consortium name="Ensembl"/>
        </authorList>
    </citation>
    <scope>IDENTIFICATION</scope>
</reference>
<dbReference type="SUPFAM" id="SSF54928">
    <property type="entry name" value="RNA-binding domain, RBD"/>
    <property type="match status" value="2"/>
</dbReference>
<feature type="region of interest" description="Disordered" evidence="6">
    <location>
        <begin position="366"/>
        <end position="391"/>
    </location>
</feature>
<dbReference type="CDD" id="cd12250">
    <property type="entry name" value="RRM2_hnRNPR_like"/>
    <property type="match status" value="1"/>
</dbReference>
<dbReference type="FunFam" id="3.30.70.330:FF:000027">
    <property type="entry name" value="Heterogeneous nuclear ribonucleoprotein q isoform"/>
    <property type="match status" value="1"/>
</dbReference>
<dbReference type="InterPro" id="IPR006535">
    <property type="entry name" value="HnRNP_R/Q_splicing_fac"/>
</dbReference>
<keyword evidence="2" id="KW-0963">Cytoplasm</keyword>
<dbReference type="GO" id="GO:0003723">
    <property type="term" value="F:RNA binding"/>
    <property type="evidence" value="ECO:0007669"/>
    <property type="project" value="UniProtKB-UniRule"/>
</dbReference>
<keyword evidence="9" id="KW-1185">Reference proteome</keyword>
<dbReference type="CDD" id="cd12494">
    <property type="entry name" value="RRM3_hnRNPR"/>
    <property type="match status" value="1"/>
</dbReference>
<accession>A0A8C7F210</accession>
<feature type="domain" description="RRM" evidence="7">
    <location>
        <begin position="202"/>
        <end position="284"/>
    </location>
</feature>
<evidence type="ECO:0000256" key="3">
    <source>
        <dbReference type="ARBA" id="ARBA00022737"/>
    </source>
</evidence>
<dbReference type="PROSITE" id="PS50102">
    <property type="entry name" value="RRM"/>
    <property type="match status" value="2"/>
</dbReference>
<name>A0A8C7F210_ONCKI</name>
<feature type="region of interest" description="Disordered" evidence="6">
    <location>
        <begin position="458"/>
        <end position="588"/>
    </location>
</feature>
<evidence type="ECO:0000313" key="9">
    <source>
        <dbReference type="Proteomes" id="UP000694557"/>
    </source>
</evidence>
<dbReference type="Pfam" id="PF00076">
    <property type="entry name" value="RRM_1"/>
    <property type="match status" value="2"/>
</dbReference>
<dbReference type="Gene3D" id="3.30.70.330">
    <property type="match status" value="2"/>
</dbReference>
<dbReference type="Proteomes" id="UP000694557">
    <property type="component" value="Unassembled WGS sequence"/>
</dbReference>
<evidence type="ECO:0000256" key="2">
    <source>
        <dbReference type="ARBA" id="ARBA00022490"/>
    </source>
</evidence>
<keyword evidence="3" id="KW-0677">Repeat</keyword>
<reference evidence="8" key="2">
    <citation type="submission" date="2025-09" db="UniProtKB">
        <authorList>
            <consortium name="Ensembl"/>
        </authorList>
    </citation>
    <scope>IDENTIFICATION</scope>
</reference>
<feature type="compositionally biased region" description="Low complexity" evidence="6">
    <location>
        <begin position="494"/>
        <end position="511"/>
    </location>
</feature>
<feature type="domain" description="RRM" evidence="7">
    <location>
        <begin position="297"/>
        <end position="367"/>
    </location>
</feature>
<dbReference type="Ensembl" id="ENSOKIT00005007842.1">
    <property type="protein sequence ID" value="ENSOKIP00005007357.1"/>
    <property type="gene ID" value="ENSOKIG00005003312.1"/>
</dbReference>
<dbReference type="AlphaFoldDB" id="A0A8C7F210"/>
<dbReference type="InterPro" id="IPR012677">
    <property type="entry name" value="Nucleotide-bd_a/b_plait_sf"/>
</dbReference>
<dbReference type="Pfam" id="PF18360">
    <property type="entry name" value="hnRNP_Q_AcD"/>
    <property type="match status" value="1"/>
</dbReference>
<protein>
    <submittedName>
        <fullName evidence="8">Heteroous nuclear ribonucleoprotein R</fullName>
    </submittedName>
</protein>
<dbReference type="InterPro" id="IPR000504">
    <property type="entry name" value="RRM_dom"/>
</dbReference>
<feature type="compositionally biased region" description="Pro residues" evidence="6">
    <location>
        <begin position="468"/>
        <end position="481"/>
    </location>
</feature>
<dbReference type="PANTHER" id="PTHR21245">
    <property type="entry name" value="HETEROGENEOUS NUCLEAR RIBONUCLEOPROTEIN"/>
    <property type="match status" value="1"/>
</dbReference>
<gene>
    <name evidence="8" type="primary">HNRNPR</name>
</gene>
<evidence type="ECO:0000313" key="8">
    <source>
        <dbReference type="Ensembl" id="ENSOKIP00005007357.1"/>
    </source>
</evidence>
<evidence type="ECO:0000259" key="7">
    <source>
        <dbReference type="PROSITE" id="PS50102"/>
    </source>
</evidence>
<dbReference type="FunFam" id="3.30.70.330:FF:000023">
    <property type="entry name" value="Heterogeneous nuclear ribonucleoprotein q isoform"/>
    <property type="match status" value="1"/>
</dbReference>
<evidence type="ECO:0000256" key="5">
    <source>
        <dbReference type="PROSITE-ProRule" id="PRU00176"/>
    </source>
</evidence>
<dbReference type="InterPro" id="IPR035979">
    <property type="entry name" value="RBD_domain_sf"/>
</dbReference>
<feature type="compositionally biased region" description="Low complexity" evidence="6">
    <location>
        <begin position="560"/>
        <end position="576"/>
    </location>
</feature>